<dbReference type="Pfam" id="PF07729">
    <property type="entry name" value="FCD"/>
    <property type="match status" value="1"/>
</dbReference>
<dbReference type="InterPro" id="IPR036390">
    <property type="entry name" value="WH_DNA-bd_sf"/>
</dbReference>
<evidence type="ECO:0000256" key="1">
    <source>
        <dbReference type="ARBA" id="ARBA00023015"/>
    </source>
</evidence>
<name>A0A840F1R1_9ACTN</name>
<keyword evidence="1" id="KW-0805">Transcription regulation</keyword>
<comment type="caution">
    <text evidence="5">The sequence shown here is derived from an EMBL/GenBank/DDBJ whole genome shotgun (WGS) entry which is preliminary data.</text>
</comment>
<accession>A0A840F1R1</accession>
<evidence type="ECO:0000313" key="6">
    <source>
        <dbReference type="Proteomes" id="UP000551501"/>
    </source>
</evidence>
<organism evidence="5 6">
    <name type="scientific">Gordonia humi</name>
    <dbReference type="NCBI Taxonomy" id="686429"/>
    <lineage>
        <taxon>Bacteria</taxon>
        <taxon>Bacillati</taxon>
        <taxon>Actinomycetota</taxon>
        <taxon>Actinomycetes</taxon>
        <taxon>Mycobacteriales</taxon>
        <taxon>Gordoniaceae</taxon>
        <taxon>Gordonia</taxon>
    </lineage>
</organism>
<dbReference type="InterPro" id="IPR000524">
    <property type="entry name" value="Tscrpt_reg_HTH_GntR"/>
</dbReference>
<dbReference type="PANTHER" id="PTHR43537">
    <property type="entry name" value="TRANSCRIPTIONAL REGULATOR, GNTR FAMILY"/>
    <property type="match status" value="1"/>
</dbReference>
<dbReference type="SMART" id="SM00345">
    <property type="entry name" value="HTH_GNTR"/>
    <property type="match status" value="1"/>
</dbReference>
<evidence type="ECO:0000259" key="4">
    <source>
        <dbReference type="PROSITE" id="PS50949"/>
    </source>
</evidence>
<keyword evidence="3" id="KW-0804">Transcription</keyword>
<sequence length="267" mass="29826">MTQNTGGRGLPIIYHPDNPIYTADKTSDAKRQPKASEVTAASIVSDIVRLGLKVGDRLPAEVDMLAQYPVSRETLREALRILEVQGMIALKRGPGGGPFVSALNASYLARTATLYFHLSGATYDEVFDTWETIEPQLTAKVARISDKHLKERAFARFLGYQIDEHDETEVFSDLNNFHAVIAELSGNRVLTLITQAITHIVVEHVLNADEPVTQQSHLNDEHIDIAQAIIAGRPRKASTLMQEHIADVVENYRSRYPDRSSELVQWR</sequence>
<dbReference type="InterPro" id="IPR036388">
    <property type="entry name" value="WH-like_DNA-bd_sf"/>
</dbReference>
<dbReference type="Gene3D" id="1.10.10.10">
    <property type="entry name" value="Winged helix-like DNA-binding domain superfamily/Winged helix DNA-binding domain"/>
    <property type="match status" value="1"/>
</dbReference>
<dbReference type="PANTHER" id="PTHR43537:SF5">
    <property type="entry name" value="UXU OPERON TRANSCRIPTIONAL REGULATOR"/>
    <property type="match status" value="1"/>
</dbReference>
<dbReference type="SUPFAM" id="SSF46785">
    <property type="entry name" value="Winged helix' DNA-binding domain"/>
    <property type="match status" value="1"/>
</dbReference>
<dbReference type="PROSITE" id="PS50949">
    <property type="entry name" value="HTH_GNTR"/>
    <property type="match status" value="1"/>
</dbReference>
<evidence type="ECO:0000256" key="2">
    <source>
        <dbReference type="ARBA" id="ARBA00023125"/>
    </source>
</evidence>
<dbReference type="SMART" id="SM00895">
    <property type="entry name" value="FCD"/>
    <property type="match status" value="1"/>
</dbReference>
<dbReference type="Pfam" id="PF00392">
    <property type="entry name" value="GntR"/>
    <property type="match status" value="1"/>
</dbReference>
<dbReference type="CDD" id="cd07377">
    <property type="entry name" value="WHTH_GntR"/>
    <property type="match status" value="1"/>
</dbReference>
<dbReference type="InterPro" id="IPR008920">
    <property type="entry name" value="TF_FadR/GntR_C"/>
</dbReference>
<keyword evidence="6" id="KW-1185">Reference proteome</keyword>
<dbReference type="InterPro" id="IPR011711">
    <property type="entry name" value="GntR_C"/>
</dbReference>
<dbReference type="Gene3D" id="1.20.120.530">
    <property type="entry name" value="GntR ligand-binding domain-like"/>
    <property type="match status" value="1"/>
</dbReference>
<evidence type="ECO:0000256" key="3">
    <source>
        <dbReference type="ARBA" id="ARBA00023163"/>
    </source>
</evidence>
<dbReference type="PRINTS" id="PR00035">
    <property type="entry name" value="HTHGNTR"/>
</dbReference>
<dbReference type="AlphaFoldDB" id="A0A840F1R1"/>
<evidence type="ECO:0000313" key="5">
    <source>
        <dbReference type="EMBL" id="MBB4134270.1"/>
    </source>
</evidence>
<keyword evidence="2 5" id="KW-0238">DNA-binding</keyword>
<dbReference type="EMBL" id="JACIFP010000001">
    <property type="protein sequence ID" value="MBB4134270.1"/>
    <property type="molecule type" value="Genomic_DNA"/>
</dbReference>
<dbReference type="GO" id="GO:0003700">
    <property type="term" value="F:DNA-binding transcription factor activity"/>
    <property type="evidence" value="ECO:0007669"/>
    <property type="project" value="InterPro"/>
</dbReference>
<dbReference type="Proteomes" id="UP000551501">
    <property type="component" value="Unassembled WGS sequence"/>
</dbReference>
<proteinExistence type="predicted"/>
<dbReference type="GO" id="GO:0003677">
    <property type="term" value="F:DNA binding"/>
    <property type="evidence" value="ECO:0007669"/>
    <property type="project" value="UniProtKB-KW"/>
</dbReference>
<reference evidence="5 6" key="1">
    <citation type="submission" date="2020-08" db="EMBL/GenBank/DDBJ databases">
        <title>Sequencing the genomes of 1000 actinobacteria strains.</title>
        <authorList>
            <person name="Klenk H.-P."/>
        </authorList>
    </citation>
    <scope>NUCLEOTIDE SEQUENCE [LARGE SCALE GENOMIC DNA]</scope>
    <source>
        <strain evidence="5 6">DSM 45298</strain>
    </source>
</reference>
<feature type="domain" description="HTH gntR-type" evidence="4">
    <location>
        <begin position="33"/>
        <end position="103"/>
    </location>
</feature>
<dbReference type="SUPFAM" id="SSF48008">
    <property type="entry name" value="GntR ligand-binding domain-like"/>
    <property type="match status" value="1"/>
</dbReference>
<gene>
    <name evidence="5" type="ORF">BKA16_000822</name>
</gene>
<dbReference type="RefSeq" id="WP_183369465.1">
    <property type="nucleotide sequence ID" value="NZ_BAABHL010000128.1"/>
</dbReference>
<protein>
    <submittedName>
        <fullName evidence="5">DNA-binding FadR family transcriptional regulator</fullName>
    </submittedName>
</protein>